<proteinExistence type="predicted"/>
<gene>
    <name evidence="3" type="ORF">S03H2_54187</name>
</gene>
<dbReference type="AlphaFoldDB" id="X1H5H2"/>
<organism evidence="3">
    <name type="scientific">marine sediment metagenome</name>
    <dbReference type="NCBI Taxonomy" id="412755"/>
    <lineage>
        <taxon>unclassified sequences</taxon>
        <taxon>metagenomes</taxon>
        <taxon>ecological metagenomes</taxon>
    </lineage>
</organism>
<dbReference type="Pfam" id="PF19051">
    <property type="entry name" value="GFO_IDH_MocA_C2"/>
    <property type="match status" value="1"/>
</dbReference>
<evidence type="ECO:0000256" key="1">
    <source>
        <dbReference type="SAM" id="MobiDB-lite"/>
    </source>
</evidence>
<dbReference type="Gene3D" id="3.30.360.10">
    <property type="entry name" value="Dihydrodipicolinate Reductase, domain 2"/>
    <property type="match status" value="1"/>
</dbReference>
<feature type="domain" description="Gfo/Idh/MocA-like oxidoreductase bacterial type C-terminal" evidence="2">
    <location>
        <begin position="15"/>
        <end position="84"/>
    </location>
</feature>
<sequence>TVGPDEIHLGRSPGHHQDFLNAVKTRQKPVAPSEVGHRTGTICHLVNIAMLTGRKLEWDPQQEQITNDPEANRMLSRPMRSPWYL</sequence>
<dbReference type="EMBL" id="BARU01034530">
    <property type="protein sequence ID" value="GAH64642.1"/>
    <property type="molecule type" value="Genomic_DNA"/>
</dbReference>
<evidence type="ECO:0000313" key="3">
    <source>
        <dbReference type="EMBL" id="GAH64642.1"/>
    </source>
</evidence>
<reference evidence="3" key="1">
    <citation type="journal article" date="2014" name="Front. Microbiol.">
        <title>High frequency of phylogenetically diverse reductive dehalogenase-homologous genes in deep subseafloor sedimentary metagenomes.</title>
        <authorList>
            <person name="Kawai M."/>
            <person name="Futagami T."/>
            <person name="Toyoda A."/>
            <person name="Takaki Y."/>
            <person name="Nishi S."/>
            <person name="Hori S."/>
            <person name="Arai W."/>
            <person name="Tsubouchi T."/>
            <person name="Morono Y."/>
            <person name="Uchiyama I."/>
            <person name="Ito T."/>
            <person name="Fujiyama A."/>
            <person name="Inagaki F."/>
            <person name="Takami H."/>
        </authorList>
    </citation>
    <scope>NUCLEOTIDE SEQUENCE</scope>
    <source>
        <strain evidence="3">Expedition CK06-06</strain>
    </source>
</reference>
<feature type="region of interest" description="Disordered" evidence="1">
    <location>
        <begin position="62"/>
        <end position="85"/>
    </location>
</feature>
<feature type="non-terminal residue" evidence="3">
    <location>
        <position position="1"/>
    </location>
</feature>
<accession>X1H5H2</accession>
<comment type="caution">
    <text evidence="3">The sequence shown here is derived from an EMBL/GenBank/DDBJ whole genome shotgun (WGS) entry which is preliminary data.</text>
</comment>
<dbReference type="InterPro" id="IPR043906">
    <property type="entry name" value="Gfo/Idh/MocA_OxRdtase_bact_C"/>
</dbReference>
<evidence type="ECO:0000259" key="2">
    <source>
        <dbReference type="Pfam" id="PF19051"/>
    </source>
</evidence>
<protein>
    <recommendedName>
        <fullName evidence="2">Gfo/Idh/MocA-like oxidoreductase bacterial type C-terminal domain-containing protein</fullName>
    </recommendedName>
</protein>
<name>X1H5H2_9ZZZZ</name>